<gene>
    <name evidence="9" type="primary">LOC106807150</name>
</gene>
<dbReference type="PANTHER" id="PTHR24379:SF127">
    <property type="entry name" value="BLOODY FINGERS-RELATED"/>
    <property type="match status" value="1"/>
</dbReference>
<feature type="domain" description="C2H2-type" evidence="7">
    <location>
        <begin position="529"/>
        <end position="558"/>
    </location>
</feature>
<evidence type="ECO:0000313" key="9">
    <source>
        <dbReference type="RefSeq" id="XP_014664901.1"/>
    </source>
</evidence>
<feature type="region of interest" description="Disordered" evidence="6">
    <location>
        <begin position="62"/>
        <end position="96"/>
    </location>
</feature>
<dbReference type="RefSeq" id="XP_014664901.1">
    <property type="nucleotide sequence ID" value="XM_014809415.1"/>
</dbReference>
<feature type="domain" description="C2H2-type" evidence="7">
    <location>
        <begin position="501"/>
        <end position="529"/>
    </location>
</feature>
<dbReference type="SUPFAM" id="SSF57667">
    <property type="entry name" value="beta-beta-alpha zinc fingers"/>
    <property type="match status" value="2"/>
</dbReference>
<evidence type="ECO:0000256" key="6">
    <source>
        <dbReference type="SAM" id="MobiDB-lite"/>
    </source>
</evidence>
<dbReference type="InterPro" id="IPR036236">
    <property type="entry name" value="Znf_C2H2_sf"/>
</dbReference>
<evidence type="ECO:0000256" key="3">
    <source>
        <dbReference type="ARBA" id="ARBA00022771"/>
    </source>
</evidence>
<accession>A0ABM1DY80</accession>
<keyword evidence="2" id="KW-0677">Repeat</keyword>
<reference evidence="9" key="1">
    <citation type="submission" date="2025-08" db="UniProtKB">
        <authorList>
            <consortium name="RefSeq"/>
        </authorList>
    </citation>
    <scope>IDENTIFICATION</scope>
</reference>
<dbReference type="GeneID" id="106807150"/>
<evidence type="ECO:0000313" key="8">
    <source>
        <dbReference type="Proteomes" id="UP000695022"/>
    </source>
</evidence>
<feature type="compositionally biased region" description="Basic residues" evidence="6">
    <location>
        <begin position="425"/>
        <end position="434"/>
    </location>
</feature>
<sequence>MSATRKKGRRIQLRIRLDVRDIRKWEQLKEIAGISHNGEFLEHLIENHDVFCRGCDNLKDRHTGAKRSKNDSTTRTDDLELDRETHVPDKDVGPSTVIPIETNKELCNTNTVVEKVAIPTGIYKSIAPALTPTDIVILCPDGGNVVAHVDETQFQNSTTSSDSVNVSTTSEHNIGQELSAVVMKAATPIQKSSGAPLLATAVLPQYLDAGIVATCVHETQLQNSTVSSDSVDVSTMTSDHNYCDSIVKKELSMAVMEAATPLGTCSDASLPATKVVHETRLQNMTTSSASVDISTVTSEHVATKNKLSVLVISKPYASGGPVLLDKGHVGPLPVSSQAVHTVTSSSKPRAHKDQHKTPSALNQLHCEICSKAEVECVLECEHMYANKTIDRDRSVGCDETLPADKQIATASLSVQAEPAVPVHDHKTKKTRKRKATEPEIVTMIHCNICGRECMEHKMAKHKKKCNGCIRRVCDKCGRFFYTITKFQSHKQHCHEKKDSKYPCPVCNALFSNKYSVKYHINNIHEAKKHLCKVEGCGKAFSLKKRLEKHIKRHDKNRARNFSCPYPGCSKAFYQGRHLDVHMLRHTDALPLECEFCDYACRQRNSMNWHLRSRHPGKHSTSKASPNKCNKRVAV</sequence>
<name>A0ABM1DY80_PRICU</name>
<dbReference type="Proteomes" id="UP000695022">
    <property type="component" value="Unplaced"/>
</dbReference>
<feature type="compositionally biased region" description="Basic residues" evidence="6">
    <location>
        <begin position="611"/>
        <end position="620"/>
    </location>
</feature>
<feature type="domain" description="C2H2-type" evidence="7">
    <location>
        <begin position="561"/>
        <end position="590"/>
    </location>
</feature>
<feature type="region of interest" description="Disordered" evidence="6">
    <location>
        <begin position="415"/>
        <end position="434"/>
    </location>
</feature>
<evidence type="ECO:0000259" key="7">
    <source>
        <dbReference type="PROSITE" id="PS50157"/>
    </source>
</evidence>
<organism evidence="8 9">
    <name type="scientific">Priapulus caudatus</name>
    <name type="common">Priapulid worm</name>
    <dbReference type="NCBI Taxonomy" id="37621"/>
    <lineage>
        <taxon>Eukaryota</taxon>
        <taxon>Metazoa</taxon>
        <taxon>Ecdysozoa</taxon>
        <taxon>Scalidophora</taxon>
        <taxon>Priapulida</taxon>
        <taxon>Priapulimorpha</taxon>
        <taxon>Priapulimorphida</taxon>
        <taxon>Priapulidae</taxon>
        <taxon>Priapulus</taxon>
    </lineage>
</organism>
<dbReference type="SMART" id="SM00355">
    <property type="entry name" value="ZnF_C2H2"/>
    <property type="match status" value="5"/>
</dbReference>
<dbReference type="PANTHER" id="PTHR24379">
    <property type="entry name" value="KRAB AND ZINC FINGER DOMAIN-CONTAINING"/>
    <property type="match status" value="1"/>
</dbReference>
<keyword evidence="4" id="KW-0862">Zinc</keyword>
<feature type="domain" description="C2H2-type" evidence="7">
    <location>
        <begin position="471"/>
        <end position="499"/>
    </location>
</feature>
<proteinExistence type="predicted"/>
<dbReference type="Gene3D" id="3.30.160.60">
    <property type="entry name" value="Classic Zinc Finger"/>
    <property type="match status" value="3"/>
</dbReference>
<evidence type="ECO:0000256" key="2">
    <source>
        <dbReference type="ARBA" id="ARBA00022737"/>
    </source>
</evidence>
<keyword evidence="8" id="KW-1185">Reference proteome</keyword>
<dbReference type="PROSITE" id="PS00028">
    <property type="entry name" value="ZINC_FINGER_C2H2_1"/>
    <property type="match status" value="5"/>
</dbReference>
<feature type="region of interest" description="Disordered" evidence="6">
    <location>
        <begin position="611"/>
        <end position="634"/>
    </location>
</feature>
<evidence type="ECO:0000256" key="4">
    <source>
        <dbReference type="ARBA" id="ARBA00022833"/>
    </source>
</evidence>
<dbReference type="PROSITE" id="PS50157">
    <property type="entry name" value="ZINC_FINGER_C2H2_2"/>
    <property type="match status" value="5"/>
</dbReference>
<evidence type="ECO:0000256" key="1">
    <source>
        <dbReference type="ARBA" id="ARBA00022723"/>
    </source>
</evidence>
<evidence type="ECO:0000256" key="5">
    <source>
        <dbReference type="PROSITE-ProRule" id="PRU00042"/>
    </source>
</evidence>
<feature type="compositionally biased region" description="Basic and acidic residues" evidence="6">
    <location>
        <begin position="62"/>
        <end position="92"/>
    </location>
</feature>
<feature type="domain" description="C2H2-type" evidence="7">
    <location>
        <begin position="591"/>
        <end position="619"/>
    </location>
</feature>
<dbReference type="Pfam" id="PF00096">
    <property type="entry name" value="zf-C2H2"/>
    <property type="match status" value="1"/>
</dbReference>
<dbReference type="InterPro" id="IPR013087">
    <property type="entry name" value="Znf_C2H2_type"/>
</dbReference>
<protein>
    <submittedName>
        <fullName evidence="9">Zinc finger protein 600-like isoform X1</fullName>
    </submittedName>
</protein>
<keyword evidence="1" id="KW-0479">Metal-binding</keyword>
<keyword evidence="3 5" id="KW-0863">Zinc-finger</keyword>